<sequence>MLSCRSARTALNCLAYRFGVFRCSNTPYTGSWLLFQNRTRLTKVFDPHPNGFTRWNFPMDTNVKVDTKLSLNNNHRFTIIKICLYSLAFTTHRCYNRILCLAVGL</sequence>
<reference evidence="1" key="1">
    <citation type="submission" date="2021-05" db="EMBL/GenBank/DDBJ databases">
        <authorList>
            <person name="Alioto T."/>
            <person name="Alioto T."/>
            <person name="Gomez Garrido J."/>
        </authorList>
    </citation>
    <scope>NUCLEOTIDE SEQUENCE</scope>
</reference>
<organism evidence="1">
    <name type="scientific">Cacopsylla melanoneura</name>
    <dbReference type="NCBI Taxonomy" id="428564"/>
    <lineage>
        <taxon>Eukaryota</taxon>
        <taxon>Metazoa</taxon>
        <taxon>Ecdysozoa</taxon>
        <taxon>Arthropoda</taxon>
        <taxon>Hexapoda</taxon>
        <taxon>Insecta</taxon>
        <taxon>Pterygota</taxon>
        <taxon>Neoptera</taxon>
        <taxon>Paraneoptera</taxon>
        <taxon>Hemiptera</taxon>
        <taxon>Sternorrhyncha</taxon>
        <taxon>Psylloidea</taxon>
        <taxon>Psyllidae</taxon>
        <taxon>Psyllinae</taxon>
        <taxon>Cacopsylla</taxon>
    </lineage>
</organism>
<evidence type="ECO:0000313" key="1">
    <source>
        <dbReference type="EMBL" id="CAG6641585.1"/>
    </source>
</evidence>
<accession>A0A8D8W1M4</accession>
<name>A0A8D8W1M4_9HEMI</name>
<proteinExistence type="predicted"/>
<dbReference type="EMBL" id="HBUF01118160">
    <property type="protein sequence ID" value="CAG6641585.1"/>
    <property type="molecule type" value="Transcribed_RNA"/>
</dbReference>
<dbReference type="AlphaFoldDB" id="A0A8D8W1M4"/>
<protein>
    <submittedName>
        <fullName evidence="1">Uncharacterized protein</fullName>
    </submittedName>
</protein>